<feature type="domain" description="Histidine kinase/HSP90-like ATPase" evidence="2">
    <location>
        <begin position="22"/>
        <end position="132"/>
    </location>
</feature>
<dbReference type="EMBL" id="VIWT01000001">
    <property type="protein sequence ID" value="TWG00632.1"/>
    <property type="molecule type" value="Genomic_DNA"/>
</dbReference>
<evidence type="ECO:0000313" key="3">
    <source>
        <dbReference type="EMBL" id="TWG00632.1"/>
    </source>
</evidence>
<accession>A0A561UMP6</accession>
<dbReference type="Proteomes" id="UP000317940">
    <property type="component" value="Unassembled WGS sequence"/>
</dbReference>
<dbReference type="AlphaFoldDB" id="A0A561UMP6"/>
<name>A0A561UMP6_9ACTN</name>
<dbReference type="PANTHER" id="PTHR35526">
    <property type="entry name" value="ANTI-SIGMA-F FACTOR RSBW-RELATED"/>
    <property type="match status" value="1"/>
</dbReference>
<dbReference type="InterPro" id="IPR003594">
    <property type="entry name" value="HATPase_dom"/>
</dbReference>
<keyword evidence="1" id="KW-0808">Transferase</keyword>
<organism evidence="3 4">
    <name type="scientific">Kitasatospora viridis</name>
    <dbReference type="NCBI Taxonomy" id="281105"/>
    <lineage>
        <taxon>Bacteria</taxon>
        <taxon>Bacillati</taxon>
        <taxon>Actinomycetota</taxon>
        <taxon>Actinomycetes</taxon>
        <taxon>Kitasatosporales</taxon>
        <taxon>Streptomycetaceae</taxon>
        <taxon>Kitasatospora</taxon>
    </lineage>
</organism>
<keyword evidence="4" id="KW-1185">Reference proteome</keyword>
<dbReference type="PANTHER" id="PTHR35526:SF3">
    <property type="entry name" value="ANTI-SIGMA-F FACTOR RSBW"/>
    <property type="match status" value="1"/>
</dbReference>
<keyword evidence="1" id="KW-0723">Serine/threonine-protein kinase</keyword>
<sequence length="136" mass="14590">MESQQKFDTPRTECALHCVLAPADLAALAPLRARLRAALTDWGLAALADTAELLASELVTNALQHAGTGARLDAVVTAERRLLVEVRDEGTGLPRPRPADADATNGRGLLLVEALADRWGVRLRADGKVTWFELQG</sequence>
<evidence type="ECO:0000259" key="2">
    <source>
        <dbReference type="Pfam" id="PF13581"/>
    </source>
</evidence>
<dbReference type="RefSeq" id="WP_145906705.1">
    <property type="nucleotide sequence ID" value="NZ_BAAAMZ010000003.1"/>
</dbReference>
<evidence type="ECO:0000313" key="4">
    <source>
        <dbReference type="Proteomes" id="UP000317940"/>
    </source>
</evidence>
<proteinExistence type="predicted"/>
<dbReference type="CDD" id="cd16936">
    <property type="entry name" value="HATPase_RsbW-like"/>
    <property type="match status" value="1"/>
</dbReference>
<dbReference type="SUPFAM" id="SSF55874">
    <property type="entry name" value="ATPase domain of HSP90 chaperone/DNA topoisomerase II/histidine kinase"/>
    <property type="match status" value="1"/>
</dbReference>
<gene>
    <name evidence="3" type="ORF">FHX73_114512</name>
</gene>
<dbReference type="Gene3D" id="3.30.565.10">
    <property type="entry name" value="Histidine kinase-like ATPase, C-terminal domain"/>
    <property type="match status" value="1"/>
</dbReference>
<dbReference type="OrthoDB" id="5244329at2"/>
<dbReference type="InterPro" id="IPR036890">
    <property type="entry name" value="HATPase_C_sf"/>
</dbReference>
<reference evidence="3 4" key="1">
    <citation type="submission" date="2019-06" db="EMBL/GenBank/DDBJ databases">
        <title>Sequencing the genomes of 1000 actinobacteria strains.</title>
        <authorList>
            <person name="Klenk H.-P."/>
        </authorList>
    </citation>
    <scope>NUCLEOTIDE SEQUENCE [LARGE SCALE GENOMIC DNA]</scope>
    <source>
        <strain evidence="3 4">DSM 44826</strain>
    </source>
</reference>
<keyword evidence="1" id="KW-0418">Kinase</keyword>
<protein>
    <submittedName>
        <fullName evidence="3">Anti-sigma regulatory factor (Ser/Thr protein kinase)</fullName>
    </submittedName>
</protein>
<evidence type="ECO:0000256" key="1">
    <source>
        <dbReference type="ARBA" id="ARBA00022527"/>
    </source>
</evidence>
<dbReference type="GO" id="GO:0004674">
    <property type="term" value="F:protein serine/threonine kinase activity"/>
    <property type="evidence" value="ECO:0007669"/>
    <property type="project" value="UniProtKB-KW"/>
</dbReference>
<dbReference type="InterPro" id="IPR050267">
    <property type="entry name" value="Anti-sigma-factor_SerPK"/>
</dbReference>
<comment type="caution">
    <text evidence="3">The sequence shown here is derived from an EMBL/GenBank/DDBJ whole genome shotgun (WGS) entry which is preliminary data.</text>
</comment>
<dbReference type="Pfam" id="PF13581">
    <property type="entry name" value="HATPase_c_2"/>
    <property type="match status" value="1"/>
</dbReference>